<dbReference type="Pfam" id="PF02416">
    <property type="entry name" value="TatA_B_E"/>
    <property type="match status" value="1"/>
</dbReference>
<evidence type="ECO:0000256" key="6">
    <source>
        <dbReference type="ARBA" id="ARBA00022989"/>
    </source>
</evidence>
<protein>
    <recommendedName>
        <fullName evidence="9">Sec-independent protein translocase protein TatA</fullName>
    </recommendedName>
</protein>
<evidence type="ECO:0000256" key="2">
    <source>
        <dbReference type="ARBA" id="ARBA00022448"/>
    </source>
</evidence>
<evidence type="ECO:0000313" key="11">
    <source>
        <dbReference type="EMBL" id="CFX95086.1"/>
    </source>
</evidence>
<keyword evidence="6 9" id="KW-1133">Transmembrane helix</keyword>
<comment type="similarity">
    <text evidence="9">Belongs to the TatA/E family.</text>
</comment>
<dbReference type="EMBL" id="CGIH01000038">
    <property type="protein sequence ID" value="CFX95086.1"/>
    <property type="molecule type" value="Genomic_DNA"/>
</dbReference>
<dbReference type="PANTHER" id="PTHR42982:SF1">
    <property type="entry name" value="SEC-INDEPENDENT PROTEIN TRANSLOCASE PROTEIN TATA"/>
    <property type="match status" value="1"/>
</dbReference>
<keyword evidence="5 9" id="KW-0653">Protein transport</keyword>
<evidence type="ECO:0000256" key="9">
    <source>
        <dbReference type="HAMAP-Rule" id="MF_00236"/>
    </source>
</evidence>
<keyword evidence="12" id="KW-1185">Reference proteome</keyword>
<dbReference type="InterPro" id="IPR006312">
    <property type="entry name" value="TatA/E"/>
</dbReference>
<dbReference type="GO" id="GO:0033281">
    <property type="term" value="C:TAT protein transport complex"/>
    <property type="evidence" value="ECO:0007669"/>
    <property type="project" value="UniProtKB-UniRule"/>
</dbReference>
<evidence type="ECO:0000256" key="10">
    <source>
        <dbReference type="SAM" id="MobiDB-lite"/>
    </source>
</evidence>
<evidence type="ECO:0000256" key="7">
    <source>
        <dbReference type="ARBA" id="ARBA00023010"/>
    </source>
</evidence>
<dbReference type="GO" id="GO:0043953">
    <property type="term" value="P:protein transport by the Tat complex"/>
    <property type="evidence" value="ECO:0007669"/>
    <property type="project" value="UniProtKB-UniRule"/>
</dbReference>
<evidence type="ECO:0000256" key="8">
    <source>
        <dbReference type="ARBA" id="ARBA00023136"/>
    </source>
</evidence>
<accession>A0A0E4C9C7</accession>
<evidence type="ECO:0000313" key="12">
    <source>
        <dbReference type="Proteomes" id="UP000045545"/>
    </source>
</evidence>
<evidence type="ECO:0000256" key="5">
    <source>
        <dbReference type="ARBA" id="ARBA00022927"/>
    </source>
</evidence>
<comment type="function">
    <text evidence="9">Part of the twin-arginine translocation (Tat) system that transports large folded proteins containing a characteristic twin-arginine motif in their signal peptide across membranes. TatA could form the protein-conducting channel of the Tat system.</text>
</comment>
<dbReference type="AlphaFoldDB" id="A0A0E4C9C7"/>
<dbReference type="InterPro" id="IPR003369">
    <property type="entry name" value="TatA/B/E"/>
</dbReference>
<keyword evidence="2 9" id="KW-0813">Transport</keyword>
<feature type="compositionally biased region" description="Basic and acidic residues" evidence="10">
    <location>
        <begin position="99"/>
        <end position="116"/>
    </location>
</feature>
<dbReference type="Gene3D" id="1.20.5.3310">
    <property type="match status" value="1"/>
</dbReference>
<keyword evidence="4 9" id="KW-0812">Transmembrane</keyword>
<evidence type="ECO:0000256" key="3">
    <source>
        <dbReference type="ARBA" id="ARBA00022475"/>
    </source>
</evidence>
<sequence length="116" mass="12630">MLGSIGPWELVLILLIALIVVGPSKLPDVAKSLGKGFNEFKKATSGVRKEFEDAIKDDSAPTTYYKPDVPNPLESEAYLAEINIQPASQEANGSEPDDSQEKNDIQSDKVDDNPQQ</sequence>
<dbReference type="Proteomes" id="UP000045545">
    <property type="component" value="Unassembled WGS sequence"/>
</dbReference>
<feature type="region of interest" description="Disordered" evidence="10">
    <location>
        <begin position="84"/>
        <end position="116"/>
    </location>
</feature>
<name>A0A0E4C9C7_9FIRM</name>
<dbReference type="PANTHER" id="PTHR42982">
    <property type="entry name" value="SEC-INDEPENDENT PROTEIN TRANSLOCASE PROTEIN TATA"/>
    <property type="match status" value="1"/>
</dbReference>
<dbReference type="STRING" id="690567.2289"/>
<dbReference type="RefSeq" id="WP_076982648.1">
    <property type="nucleotide sequence ID" value="NZ_CGIH01000038.1"/>
</dbReference>
<dbReference type="GO" id="GO:0008320">
    <property type="term" value="F:protein transmembrane transporter activity"/>
    <property type="evidence" value="ECO:0007669"/>
    <property type="project" value="UniProtKB-UniRule"/>
</dbReference>
<proteinExistence type="inferred from homology"/>
<dbReference type="OrthoDB" id="9800908at2"/>
<dbReference type="PRINTS" id="PR01506">
    <property type="entry name" value="TATBPROTEIN"/>
</dbReference>
<dbReference type="NCBIfam" id="TIGR01411">
    <property type="entry name" value="tatAE"/>
    <property type="match status" value="1"/>
</dbReference>
<keyword evidence="3 9" id="KW-1003">Cell membrane</keyword>
<keyword evidence="8 9" id="KW-0472">Membrane</keyword>
<keyword evidence="7 9" id="KW-0811">Translocation</keyword>
<comment type="subunit">
    <text evidence="9">Forms a complex with TatC.</text>
</comment>
<comment type="subcellular location">
    <subcellularLocation>
        <location evidence="1 9">Cell membrane</location>
        <topology evidence="1 9">Single-pass membrane protein</topology>
    </subcellularLocation>
</comment>
<reference evidence="11 12" key="1">
    <citation type="submission" date="2015-03" db="EMBL/GenBank/DDBJ databases">
        <authorList>
            <person name="Murphy D."/>
        </authorList>
    </citation>
    <scope>NUCLEOTIDE SEQUENCE [LARGE SCALE GENOMIC DNA]</scope>
    <source>
        <strain evidence="11 12">OL-4</strain>
    </source>
</reference>
<dbReference type="HAMAP" id="MF_00236">
    <property type="entry name" value="TatA_E"/>
    <property type="match status" value="1"/>
</dbReference>
<gene>
    <name evidence="9" type="primary">tatA</name>
    <name evidence="11" type="ORF">2289</name>
</gene>
<organism evidence="11 12">
    <name type="scientific">Syntrophomonas zehnderi OL-4</name>
    <dbReference type="NCBI Taxonomy" id="690567"/>
    <lineage>
        <taxon>Bacteria</taxon>
        <taxon>Bacillati</taxon>
        <taxon>Bacillota</taxon>
        <taxon>Clostridia</taxon>
        <taxon>Eubacteriales</taxon>
        <taxon>Syntrophomonadaceae</taxon>
        <taxon>Syntrophomonas</taxon>
    </lineage>
</organism>
<evidence type="ECO:0000256" key="1">
    <source>
        <dbReference type="ARBA" id="ARBA00004162"/>
    </source>
</evidence>
<evidence type="ECO:0000256" key="4">
    <source>
        <dbReference type="ARBA" id="ARBA00022692"/>
    </source>
</evidence>